<feature type="transmembrane region" description="Helical" evidence="1">
    <location>
        <begin position="353"/>
        <end position="373"/>
    </location>
</feature>
<dbReference type="RefSeq" id="WP_140457652.1">
    <property type="nucleotide sequence ID" value="NZ_BAABFI010000002.1"/>
</dbReference>
<name>A0A7Y9FF92_9CELL</name>
<reference evidence="2 5" key="2">
    <citation type="submission" date="2021-01" db="EMBL/GenBank/DDBJ databases">
        <title>Whole genome shotgun sequence of Cellulomonas oligotrophica NBRC 109435.</title>
        <authorList>
            <person name="Komaki H."/>
            <person name="Tamura T."/>
        </authorList>
    </citation>
    <scope>NUCLEOTIDE SEQUENCE [LARGE SCALE GENOMIC DNA]</scope>
    <source>
        <strain evidence="2 5">NBRC 109435</strain>
    </source>
</reference>
<keyword evidence="5" id="KW-1185">Reference proteome</keyword>
<evidence type="ECO:0000313" key="3">
    <source>
        <dbReference type="EMBL" id="NYD85932.1"/>
    </source>
</evidence>
<feature type="transmembrane region" description="Helical" evidence="1">
    <location>
        <begin position="393"/>
        <end position="411"/>
    </location>
</feature>
<accession>A0A7Y9FF92</accession>
<gene>
    <name evidence="3" type="ORF">BKA21_001481</name>
    <name evidence="2" type="ORF">Col01nite_02190</name>
</gene>
<keyword evidence="1" id="KW-1133">Transmembrane helix</keyword>
<dbReference type="AlphaFoldDB" id="A0A7Y9FF92"/>
<sequence>MSNATQDANELGEKLVHALVFGFDWSHRKVESVVLLEGDRARRRVSVDVTVPSLPWAPVGGARQTLLPLGTFTKSDMRQFDARDGAGASIPVLTAADNIDLATKFLVTLIEAETDQALDAQDWEQIRHCVESTPEVGIRAAEELVERLNLEDTLSQVHLEQLATDFILFALLPEETVGRRTVIKFAFHWTAARRPISIRHTLSDATRRFIAGVGLSPYQFEIELGRPDIAMSLHLEVQAPAGVHCSALTLYDDAGVPVAQDTTTSTVSHTHASTFDAPVRATIRFDPDLEGIHRVVTWAAWGVGLLLLATRWRLDLVADDPGTPVGLLLFGPALLLTWLVRPGENWIVSQVVGPLRAIALGLAGALFAVAFGLSVGFDGPPHASRWGEVADVGWQSAIGVSVVTGALLTVGRFQLRARMRREVDHHD</sequence>
<feature type="transmembrane region" description="Helical" evidence="1">
    <location>
        <begin position="295"/>
        <end position="312"/>
    </location>
</feature>
<evidence type="ECO:0000313" key="2">
    <source>
        <dbReference type="EMBL" id="GIG31060.1"/>
    </source>
</evidence>
<reference evidence="3 4" key="1">
    <citation type="submission" date="2020-07" db="EMBL/GenBank/DDBJ databases">
        <title>Sequencing the genomes of 1000 actinobacteria strains.</title>
        <authorList>
            <person name="Klenk H.-P."/>
        </authorList>
    </citation>
    <scope>NUCLEOTIDE SEQUENCE [LARGE SCALE GENOMIC DNA]</scope>
    <source>
        <strain evidence="3 4">DSM 24482</strain>
    </source>
</reference>
<dbReference type="EMBL" id="BONN01000001">
    <property type="protein sequence ID" value="GIG31060.1"/>
    <property type="molecule type" value="Genomic_DNA"/>
</dbReference>
<evidence type="ECO:0000313" key="5">
    <source>
        <dbReference type="Proteomes" id="UP000618382"/>
    </source>
</evidence>
<evidence type="ECO:0000256" key="1">
    <source>
        <dbReference type="SAM" id="Phobius"/>
    </source>
</evidence>
<organism evidence="3 4">
    <name type="scientific">Cellulomonas oligotrophica</name>
    <dbReference type="NCBI Taxonomy" id="931536"/>
    <lineage>
        <taxon>Bacteria</taxon>
        <taxon>Bacillati</taxon>
        <taxon>Actinomycetota</taxon>
        <taxon>Actinomycetes</taxon>
        <taxon>Micrococcales</taxon>
        <taxon>Cellulomonadaceae</taxon>
        <taxon>Cellulomonas</taxon>
    </lineage>
</organism>
<keyword evidence="1" id="KW-0472">Membrane</keyword>
<dbReference type="Proteomes" id="UP000577956">
    <property type="component" value="Unassembled WGS sequence"/>
</dbReference>
<feature type="transmembrane region" description="Helical" evidence="1">
    <location>
        <begin position="324"/>
        <end position="341"/>
    </location>
</feature>
<dbReference type="Proteomes" id="UP000618382">
    <property type="component" value="Unassembled WGS sequence"/>
</dbReference>
<comment type="caution">
    <text evidence="3">The sequence shown here is derived from an EMBL/GenBank/DDBJ whole genome shotgun (WGS) entry which is preliminary data.</text>
</comment>
<protein>
    <submittedName>
        <fullName evidence="3">Uncharacterized protein</fullName>
    </submittedName>
</protein>
<keyword evidence="1" id="KW-0812">Transmembrane</keyword>
<evidence type="ECO:0000313" key="4">
    <source>
        <dbReference type="Proteomes" id="UP000577956"/>
    </source>
</evidence>
<dbReference type="EMBL" id="JACCBK010000001">
    <property type="protein sequence ID" value="NYD85932.1"/>
    <property type="molecule type" value="Genomic_DNA"/>
</dbReference>
<proteinExistence type="predicted"/>